<protein>
    <recommendedName>
        <fullName evidence="2">DUF4484 domain-containing protein</fullName>
    </recommendedName>
</protein>
<dbReference type="PANTHER" id="PTHR28153:SF1">
    <property type="entry name" value="DUF4484 DOMAIN-CONTAINING PROTEIN"/>
    <property type="match status" value="1"/>
</dbReference>
<evidence type="ECO:0000259" key="2">
    <source>
        <dbReference type="Pfam" id="PF14831"/>
    </source>
</evidence>
<dbReference type="PANTHER" id="PTHR28153">
    <property type="entry name" value="PROTEIN, PUTATIVE-RELATED"/>
    <property type="match status" value="1"/>
</dbReference>
<name>A0ABP0DK20_9PEZI</name>
<keyword evidence="4" id="KW-1185">Reference proteome</keyword>
<dbReference type="Proteomes" id="UP001642501">
    <property type="component" value="Unassembled WGS sequence"/>
</dbReference>
<evidence type="ECO:0000313" key="4">
    <source>
        <dbReference type="Proteomes" id="UP001642501"/>
    </source>
</evidence>
<sequence>MSYHSTAQPTTPRREPAMTAPTAPTASTGLLPDRPPIAALFLIEFDVKAGYTIVWKQAVPGLDLAGAVEYKSLPSGLHTVSEDLVYFVHGELNSNDNENGDGGVGSSSPGTSDTGINGYAGLSAFVNLSTDDTSARNARMIAVGVLVPRSYGRLGRAWRHAQALLCMARQLAAHGDEVQLLVAYWRENSSSRSDIPGAATSVDTSDGTIDRPLVQTADAPSASPAYSKPPPMGYRPYPSSFGSLAGHARNRSASDGTALLLPPGHHLSPYHPAWSLTTLLDNFGPLIFPIYRAALLRKRILISAHAPVREVNNFVYNISVLANIPISALDLLEPSAVSFQRIRPLFTIGVNDISFLLDDLAASKRAAREAEAAAYEDSQPRPPNASSHQYNGPGWIACTTDSILAVKAELWDVLITMPPAHQTATLSGTARDKKTWPTVVMANGVPLRATQRDLRRFKALKAGLKRLVGRACCTQDDESGPREHLAGGSSDAGAGSKLFLQDDAQLVEASESVVEPVTWTALAYNGFMWWASAGEQRRSEETDETIHDAQLLADIVPPRSPHPSTDAFVGASSSNLLDSVTSLSAPQEILSASSEDEDENEDRVRLELAIITYFHRLTTQTLSVLSDAVESGEDDGDDAYYDDGDEGEDADDLYHFYDDDGTDAETNAHGADSEGISGRSGRATHGDGLTGARRSGMAPASAADAEASSSTAALLLRRRCGRRGPTSESSSRSWRHLQQHSSAGRSAIDRGDSTLCINSDAVSRMGLDVWSLADAGFVRDIAQQYFGRRSVYVESKGVEVCGLKVC</sequence>
<dbReference type="Pfam" id="PF14831">
    <property type="entry name" value="DUF4484"/>
    <property type="match status" value="1"/>
</dbReference>
<organism evidence="3 4">
    <name type="scientific">Sporothrix epigloea</name>
    <dbReference type="NCBI Taxonomy" id="1892477"/>
    <lineage>
        <taxon>Eukaryota</taxon>
        <taxon>Fungi</taxon>
        <taxon>Dikarya</taxon>
        <taxon>Ascomycota</taxon>
        <taxon>Pezizomycotina</taxon>
        <taxon>Sordariomycetes</taxon>
        <taxon>Sordariomycetidae</taxon>
        <taxon>Ophiostomatales</taxon>
        <taxon>Ophiostomataceae</taxon>
        <taxon>Sporothrix</taxon>
    </lineage>
</organism>
<gene>
    <name evidence="3" type="ORF">SEPCBS57363_003180</name>
</gene>
<feature type="region of interest" description="Disordered" evidence="1">
    <location>
        <begin position="722"/>
        <end position="748"/>
    </location>
</feature>
<accession>A0ABP0DK20</accession>
<comment type="caution">
    <text evidence="3">The sequence shown here is derived from an EMBL/GenBank/DDBJ whole genome shotgun (WGS) entry which is preliminary data.</text>
</comment>
<feature type="domain" description="DUF4484" evidence="2">
    <location>
        <begin position="514"/>
        <end position="806"/>
    </location>
</feature>
<feature type="region of interest" description="Disordered" evidence="1">
    <location>
        <begin position="1"/>
        <end position="30"/>
    </location>
</feature>
<dbReference type="InterPro" id="IPR018626">
    <property type="entry name" value="LCHN/Anr2"/>
</dbReference>
<dbReference type="InterPro" id="IPR053056">
    <property type="entry name" value="Lipid_Metab_Assoc_Protein"/>
</dbReference>
<dbReference type="EMBL" id="CAWUOM010000048">
    <property type="protein sequence ID" value="CAK7268609.1"/>
    <property type="molecule type" value="Genomic_DNA"/>
</dbReference>
<dbReference type="Pfam" id="PF09804">
    <property type="entry name" value="DENND11"/>
    <property type="match status" value="1"/>
</dbReference>
<reference evidence="3 4" key="1">
    <citation type="submission" date="2024-01" db="EMBL/GenBank/DDBJ databases">
        <authorList>
            <person name="Allen C."/>
            <person name="Tagirdzhanova G."/>
        </authorList>
    </citation>
    <scope>NUCLEOTIDE SEQUENCE [LARGE SCALE GENOMIC DNA]</scope>
    <source>
        <strain evidence="3 4">CBS 573.63</strain>
    </source>
</reference>
<proteinExistence type="predicted"/>
<evidence type="ECO:0000313" key="3">
    <source>
        <dbReference type="EMBL" id="CAK7268609.1"/>
    </source>
</evidence>
<dbReference type="InterPro" id="IPR028115">
    <property type="entry name" value="DUF4484"/>
</dbReference>
<evidence type="ECO:0000256" key="1">
    <source>
        <dbReference type="SAM" id="MobiDB-lite"/>
    </source>
</evidence>
<feature type="compositionally biased region" description="Low complexity" evidence="1">
    <location>
        <begin position="17"/>
        <end position="26"/>
    </location>
</feature>
<feature type="region of interest" description="Disordered" evidence="1">
    <location>
        <begin position="629"/>
        <end position="705"/>
    </location>
</feature>
<feature type="compositionally biased region" description="Acidic residues" evidence="1">
    <location>
        <begin position="630"/>
        <end position="651"/>
    </location>
</feature>
<feature type="compositionally biased region" description="Low complexity" evidence="1">
    <location>
        <begin position="695"/>
        <end position="705"/>
    </location>
</feature>